<dbReference type="SUPFAM" id="SSF46785">
    <property type="entry name" value="Winged helix' DNA-binding domain"/>
    <property type="match status" value="1"/>
</dbReference>
<dbReference type="Proteomes" id="UP001319080">
    <property type="component" value="Unassembled WGS sequence"/>
</dbReference>
<dbReference type="PANTHER" id="PTHR46577:SF1">
    <property type="entry name" value="HTH-TYPE TRANSCRIPTIONAL REGULATORY PROTEIN GABR"/>
    <property type="match status" value="1"/>
</dbReference>
<evidence type="ECO:0000256" key="1">
    <source>
        <dbReference type="ARBA" id="ARBA00005384"/>
    </source>
</evidence>
<evidence type="ECO:0000256" key="3">
    <source>
        <dbReference type="ARBA" id="ARBA00023015"/>
    </source>
</evidence>
<dbReference type="PROSITE" id="PS50949">
    <property type="entry name" value="HTH_GNTR"/>
    <property type="match status" value="1"/>
</dbReference>
<evidence type="ECO:0000256" key="2">
    <source>
        <dbReference type="ARBA" id="ARBA00022898"/>
    </source>
</evidence>
<keyword evidence="3" id="KW-0805">Transcription regulation</keyword>
<evidence type="ECO:0000313" key="7">
    <source>
        <dbReference type="EMBL" id="MBT1711488.1"/>
    </source>
</evidence>
<evidence type="ECO:0000313" key="8">
    <source>
        <dbReference type="Proteomes" id="UP001319080"/>
    </source>
</evidence>
<dbReference type="InterPro" id="IPR000524">
    <property type="entry name" value="Tscrpt_reg_HTH_GntR"/>
</dbReference>
<dbReference type="GO" id="GO:0003677">
    <property type="term" value="F:DNA binding"/>
    <property type="evidence" value="ECO:0007669"/>
    <property type="project" value="UniProtKB-KW"/>
</dbReference>
<comment type="similarity">
    <text evidence="1">In the C-terminal section; belongs to the class-I pyridoxal-phosphate-dependent aminotransferase family.</text>
</comment>
<dbReference type="SMART" id="SM00345">
    <property type="entry name" value="HTH_GNTR"/>
    <property type="match status" value="1"/>
</dbReference>
<dbReference type="InterPro" id="IPR015421">
    <property type="entry name" value="PyrdxlP-dep_Trfase_major"/>
</dbReference>
<gene>
    <name evidence="7" type="ORF">KK062_24815</name>
</gene>
<protein>
    <submittedName>
        <fullName evidence="7">PLP-dependent aminotransferase family protein</fullName>
    </submittedName>
</protein>
<organism evidence="7 8">
    <name type="scientific">Dawidia cretensis</name>
    <dbReference type="NCBI Taxonomy" id="2782350"/>
    <lineage>
        <taxon>Bacteria</taxon>
        <taxon>Pseudomonadati</taxon>
        <taxon>Bacteroidota</taxon>
        <taxon>Cytophagia</taxon>
        <taxon>Cytophagales</taxon>
        <taxon>Chryseotaleaceae</taxon>
        <taxon>Dawidia</taxon>
    </lineage>
</organism>
<proteinExistence type="inferred from homology"/>
<keyword evidence="4" id="KW-0238">DNA-binding</keyword>
<comment type="caution">
    <text evidence="7">The sequence shown here is derived from an EMBL/GenBank/DDBJ whole genome shotgun (WGS) entry which is preliminary data.</text>
</comment>
<dbReference type="GO" id="GO:0008483">
    <property type="term" value="F:transaminase activity"/>
    <property type="evidence" value="ECO:0007669"/>
    <property type="project" value="UniProtKB-KW"/>
</dbReference>
<dbReference type="CDD" id="cd00609">
    <property type="entry name" value="AAT_like"/>
    <property type="match status" value="1"/>
</dbReference>
<dbReference type="PANTHER" id="PTHR46577">
    <property type="entry name" value="HTH-TYPE TRANSCRIPTIONAL REGULATORY PROTEIN GABR"/>
    <property type="match status" value="1"/>
</dbReference>
<name>A0AAP2E1Q5_9BACT</name>
<dbReference type="GO" id="GO:0030170">
    <property type="term" value="F:pyridoxal phosphate binding"/>
    <property type="evidence" value="ECO:0007669"/>
    <property type="project" value="InterPro"/>
</dbReference>
<dbReference type="InterPro" id="IPR036388">
    <property type="entry name" value="WH-like_DNA-bd_sf"/>
</dbReference>
<feature type="domain" description="HTH gntR-type" evidence="6">
    <location>
        <begin position="16"/>
        <end position="84"/>
    </location>
</feature>
<keyword evidence="7" id="KW-0808">Transferase</keyword>
<keyword evidence="2" id="KW-0663">Pyridoxal phosphate</keyword>
<dbReference type="AlphaFoldDB" id="A0AAP2E1Q5"/>
<dbReference type="CDD" id="cd07377">
    <property type="entry name" value="WHTH_GntR"/>
    <property type="match status" value="1"/>
</dbReference>
<keyword evidence="8" id="KW-1185">Reference proteome</keyword>
<dbReference type="Gene3D" id="1.10.10.10">
    <property type="entry name" value="Winged helix-like DNA-binding domain superfamily/Winged helix DNA-binding domain"/>
    <property type="match status" value="1"/>
</dbReference>
<dbReference type="InterPro" id="IPR051446">
    <property type="entry name" value="HTH_trans_reg/aminotransferase"/>
</dbReference>
<dbReference type="RefSeq" id="WP_254087059.1">
    <property type="nucleotide sequence ID" value="NZ_JAHESE010000035.1"/>
</dbReference>
<dbReference type="Pfam" id="PF00392">
    <property type="entry name" value="GntR"/>
    <property type="match status" value="1"/>
</dbReference>
<evidence type="ECO:0000259" key="6">
    <source>
        <dbReference type="PROSITE" id="PS50949"/>
    </source>
</evidence>
<evidence type="ECO:0000256" key="5">
    <source>
        <dbReference type="ARBA" id="ARBA00023163"/>
    </source>
</evidence>
<dbReference type="GO" id="GO:0003700">
    <property type="term" value="F:DNA-binding transcription factor activity"/>
    <property type="evidence" value="ECO:0007669"/>
    <property type="project" value="InterPro"/>
</dbReference>
<accession>A0AAP2E1Q5</accession>
<dbReference type="InterPro" id="IPR004839">
    <property type="entry name" value="Aminotransferase_I/II_large"/>
</dbReference>
<evidence type="ECO:0000256" key="4">
    <source>
        <dbReference type="ARBA" id="ARBA00023125"/>
    </source>
</evidence>
<dbReference type="Pfam" id="PF00155">
    <property type="entry name" value="Aminotran_1_2"/>
    <property type="match status" value="1"/>
</dbReference>
<dbReference type="SUPFAM" id="SSF53383">
    <property type="entry name" value="PLP-dependent transferases"/>
    <property type="match status" value="1"/>
</dbReference>
<keyword evidence="7" id="KW-0032">Aminotransferase</keyword>
<dbReference type="EMBL" id="JAHESE010000035">
    <property type="protein sequence ID" value="MBT1711488.1"/>
    <property type="molecule type" value="Genomic_DNA"/>
</dbReference>
<reference evidence="7 8" key="1">
    <citation type="submission" date="2021-05" db="EMBL/GenBank/DDBJ databases">
        <title>A Polyphasic approach of four new species of the genus Ohtaekwangia: Ohtaekwangia histidinii sp. nov., Ohtaekwangia cretensis sp. nov., Ohtaekwangia indiensis sp. nov., Ohtaekwangia reichenbachii sp. nov. from diverse environment.</title>
        <authorList>
            <person name="Octaviana S."/>
        </authorList>
    </citation>
    <scope>NUCLEOTIDE SEQUENCE [LARGE SCALE GENOMIC DNA]</scope>
    <source>
        <strain evidence="7 8">PWU5</strain>
    </source>
</reference>
<dbReference type="InterPro" id="IPR036390">
    <property type="entry name" value="WH_DNA-bd_sf"/>
</dbReference>
<keyword evidence="5" id="KW-0804">Transcription</keyword>
<dbReference type="Gene3D" id="3.40.640.10">
    <property type="entry name" value="Type I PLP-dependent aspartate aminotransferase-like (Major domain)"/>
    <property type="match status" value="1"/>
</dbReference>
<dbReference type="InterPro" id="IPR015424">
    <property type="entry name" value="PyrdxlP-dep_Trfase"/>
</dbReference>
<sequence>MKLLQELIEIDATSSVPVYLQISNAIIAGIRQGKLRKGLKLPGTRELGALLEVNRMTVVAAFQELDAQGWIELRARQGTFVKAVPPLLAPLRIMRQTTPAGFSETVGFSYDKKRILPVATSDFQSTHRLVFNDGFPDIRLAPIQELGAAIRNLSRRSVNRKYLQYGGAQGTLLLRQTLAELLCDTRGLAVTPENILITKGAQMGIFVAGSVILKPGDEVIVGKPGYNMADITFRQLGARLNEVSVDGDGIDTAKVEQLCKKKKIRLLYVIPHHHNPTTVTLSPERRMHLLHLAAQYKFAILEDDYDYDFHYASRPIMPMASHDSRGNVVYVGTLTKTFAPAVRFGFIVAPADFIQTATYFRKTVDTQGDSFMEHAIAELYRDGTLTRHIKKSVKLYRERRDHFCDLLKAELPGHLDFTIPDGGMSVWARFRADLKKVSPRAFEKGLVIKDGTSYDSGRAKYNAVRLGFASLDLKEQEQAVGILKGILGTV</sequence>